<keyword evidence="2" id="KW-1185">Reference proteome</keyword>
<reference evidence="1 2" key="3">
    <citation type="journal article" date="2019" name="Int. J. Syst. Evol. Microbiol.">
        <title>Nitrosopumilus adriaticus sp. nov. and Nitrosopumilus piranensis sp. nov., two ammonia-oxidizing archaea from the Adriatic Sea and members of the class Nitrososphaeria.</title>
        <authorList>
            <person name="Bayer B."/>
            <person name="Vojvoda J."/>
            <person name="Reinthaler T."/>
            <person name="Reyes C."/>
            <person name="Pinto M."/>
            <person name="Herndl G.J."/>
        </authorList>
    </citation>
    <scope>NUCLEOTIDE SEQUENCE [LARGE SCALE GENOMIC DNA]</scope>
    <source>
        <strain evidence="1 2">D3C</strain>
    </source>
</reference>
<dbReference type="Proteomes" id="UP000032027">
    <property type="component" value="Chromosome"/>
</dbReference>
<sequence>MFYRRPLRNISFKISEKLMCDDVFDIILAWTCGFCLRKNSSNGVIVVDSKFWYLAIPDSLLTNRHDLKFYRVEPLLKN</sequence>
<protein>
    <submittedName>
        <fullName evidence="1">Uncharacterized protein</fullName>
    </submittedName>
</protein>
<accession>A0A0C5BVC0</accession>
<proteinExistence type="predicted"/>
<dbReference type="EMBL" id="CP010868">
    <property type="protein sequence ID" value="AJM92169.1"/>
    <property type="molecule type" value="Genomic_DNA"/>
</dbReference>
<gene>
    <name evidence="1" type="ORF">NPIRD3C_0957</name>
</gene>
<name>A0A0C5BVC0_9ARCH</name>
<dbReference type="AlphaFoldDB" id="A0A0C5BVC0"/>
<reference evidence="1 2" key="2">
    <citation type="journal article" date="2016" name="ISME J.">
        <title>Physiological and genomic characterization of two novel marine thaumarchaeal strains indicates niche differentiation.</title>
        <authorList>
            <person name="Bayer B."/>
            <person name="Vojvoda J."/>
            <person name="Offre P."/>
            <person name="Alves R.J."/>
            <person name="Elisabeth N.H."/>
            <person name="Garcia J.A."/>
            <person name="Volland J.M."/>
            <person name="Srivastava A."/>
            <person name="Schleper C."/>
            <person name="Herndl G.J."/>
        </authorList>
    </citation>
    <scope>NUCLEOTIDE SEQUENCE [LARGE SCALE GENOMIC DNA]</scope>
    <source>
        <strain evidence="1 2">D3C</strain>
    </source>
</reference>
<dbReference type="KEGG" id="nid:NPIRD3C_0957"/>
<dbReference type="STRING" id="1582439.NPIRD3C_0957"/>
<dbReference type="PATRIC" id="fig|1582439.9.peg.984"/>
<reference evidence="2" key="1">
    <citation type="submission" date="2015-02" db="EMBL/GenBank/DDBJ databases">
        <title>Characterization of two novel Thaumarchaeota isolated from the Northern Adriatic Sea.</title>
        <authorList>
            <person name="Bayer B."/>
            <person name="Vojvoda J."/>
            <person name="Offre P."/>
            <person name="Srivastava A."/>
            <person name="Elisabeth N."/>
            <person name="Garcia J.A.L."/>
            <person name="Schleper C."/>
            <person name="Herndl G.J."/>
        </authorList>
    </citation>
    <scope>NUCLEOTIDE SEQUENCE [LARGE SCALE GENOMIC DNA]</scope>
    <source>
        <strain evidence="2">D3C</strain>
    </source>
</reference>
<organism evidence="1 2">
    <name type="scientific">Nitrosopumilus piranensis</name>
    <dbReference type="NCBI Taxonomy" id="1582439"/>
    <lineage>
        <taxon>Archaea</taxon>
        <taxon>Nitrososphaerota</taxon>
        <taxon>Nitrososphaeria</taxon>
        <taxon>Nitrosopumilales</taxon>
        <taxon>Nitrosopumilaceae</taxon>
        <taxon>Nitrosopumilus</taxon>
    </lineage>
</organism>
<evidence type="ECO:0000313" key="1">
    <source>
        <dbReference type="EMBL" id="AJM92169.1"/>
    </source>
</evidence>
<evidence type="ECO:0000313" key="2">
    <source>
        <dbReference type="Proteomes" id="UP000032027"/>
    </source>
</evidence>
<dbReference type="HOGENOM" id="CLU_2613427_0_0_2"/>